<dbReference type="InParanoid" id="A0A2R5GKF8"/>
<evidence type="ECO:0000313" key="3">
    <source>
        <dbReference type="Proteomes" id="UP000241890"/>
    </source>
</evidence>
<dbReference type="Gene3D" id="1.10.1620.20">
    <property type="entry name" value="ATP synthase, F1 complex, epsilon subunit superfamily, mitochondrial"/>
    <property type="match status" value="1"/>
</dbReference>
<protein>
    <submittedName>
        <fullName evidence="2">ATP synthase subunit epsilon, mitochondrial</fullName>
    </submittedName>
</protein>
<organism evidence="2 3">
    <name type="scientific">Hondaea fermentalgiana</name>
    <dbReference type="NCBI Taxonomy" id="2315210"/>
    <lineage>
        <taxon>Eukaryota</taxon>
        <taxon>Sar</taxon>
        <taxon>Stramenopiles</taxon>
        <taxon>Bigyra</taxon>
        <taxon>Labyrinthulomycetes</taxon>
        <taxon>Thraustochytrida</taxon>
        <taxon>Thraustochytriidae</taxon>
        <taxon>Hondaea</taxon>
    </lineage>
</organism>
<name>A0A2R5GKF8_9STRA</name>
<dbReference type="Proteomes" id="UP000241890">
    <property type="component" value="Unassembled WGS sequence"/>
</dbReference>
<dbReference type="OrthoDB" id="269124at2759"/>
<accession>A0A2R5GKF8</accession>
<evidence type="ECO:0000313" key="2">
    <source>
        <dbReference type="EMBL" id="GBG30799.1"/>
    </source>
</evidence>
<comment type="caution">
    <text evidence="2">The sequence shown here is derived from an EMBL/GenBank/DDBJ whole genome shotgun (WGS) entry which is preliminary data.</text>
</comment>
<dbReference type="EMBL" id="BEYU01000084">
    <property type="protein sequence ID" value="GBG30799.1"/>
    <property type="molecule type" value="Genomic_DNA"/>
</dbReference>
<dbReference type="GO" id="GO:0045259">
    <property type="term" value="C:proton-transporting ATP synthase complex"/>
    <property type="evidence" value="ECO:0007669"/>
    <property type="project" value="InterPro"/>
</dbReference>
<dbReference type="SUPFAM" id="SSF48690">
    <property type="entry name" value="Epsilon subunit of mitochondrial F1F0-ATP synthase"/>
    <property type="match status" value="1"/>
</dbReference>
<gene>
    <name evidence="2" type="ORF">FCC1311_070192</name>
</gene>
<comment type="similarity">
    <text evidence="1">Belongs to the eukaryotic ATPase epsilon family.</text>
</comment>
<dbReference type="CDD" id="cd12153">
    <property type="entry name" value="F1-ATPase_epsilon"/>
    <property type="match status" value="1"/>
</dbReference>
<sequence>MSGISTWRVAGLTYTQYVQVASKALRNCVKEDAKKKMKTFDLSMKERVFINGEPGEKVDIVDPFAKSIFSKSA</sequence>
<reference evidence="2 3" key="1">
    <citation type="submission" date="2017-12" db="EMBL/GenBank/DDBJ databases">
        <title>Sequencing, de novo assembly and annotation of complete genome of a new Thraustochytrid species, strain FCC1311.</title>
        <authorList>
            <person name="Sedici K."/>
            <person name="Godart F."/>
            <person name="Aiese Cigliano R."/>
            <person name="Sanseverino W."/>
            <person name="Barakat M."/>
            <person name="Ortet P."/>
            <person name="Marechal E."/>
            <person name="Cagnac O."/>
            <person name="Amato A."/>
        </authorList>
    </citation>
    <scope>NUCLEOTIDE SEQUENCE [LARGE SCALE GENOMIC DNA]</scope>
</reference>
<keyword evidence="3" id="KW-1185">Reference proteome</keyword>
<dbReference type="InterPro" id="IPR036742">
    <property type="entry name" value="ATP_synth_F1_esu_sf_mt"/>
</dbReference>
<dbReference type="Pfam" id="PF04627">
    <property type="entry name" value="ATP-synt_Eps"/>
    <property type="match status" value="1"/>
</dbReference>
<dbReference type="InterPro" id="IPR006721">
    <property type="entry name" value="ATP_synth_F1_esu_mt"/>
</dbReference>
<dbReference type="GO" id="GO:0046933">
    <property type="term" value="F:proton-transporting ATP synthase activity, rotational mechanism"/>
    <property type="evidence" value="ECO:0007669"/>
    <property type="project" value="InterPro"/>
</dbReference>
<proteinExistence type="inferred from homology"/>
<dbReference type="AlphaFoldDB" id="A0A2R5GKF8"/>
<evidence type="ECO:0000256" key="1">
    <source>
        <dbReference type="ARBA" id="ARBA00009502"/>
    </source>
</evidence>
<dbReference type="GO" id="GO:0005743">
    <property type="term" value="C:mitochondrial inner membrane"/>
    <property type="evidence" value="ECO:0007669"/>
    <property type="project" value="InterPro"/>
</dbReference>